<dbReference type="RefSeq" id="WP_328983338.1">
    <property type="nucleotide sequence ID" value="NZ_CP121472.1"/>
</dbReference>
<gene>
    <name evidence="2" type="ORF">Thiowin_02551</name>
    <name evidence="3" type="ORF">Thiowin_04318</name>
</gene>
<evidence type="ECO:0000256" key="1">
    <source>
        <dbReference type="SAM" id="MobiDB-lite"/>
    </source>
</evidence>
<dbReference type="EMBL" id="CP121472">
    <property type="protein sequence ID" value="WPL19208.1"/>
    <property type="molecule type" value="Genomic_DNA"/>
</dbReference>
<evidence type="ECO:0000313" key="3">
    <source>
        <dbReference type="EMBL" id="WPL19208.1"/>
    </source>
</evidence>
<dbReference type="Proteomes" id="UP001432180">
    <property type="component" value="Chromosome"/>
</dbReference>
<protein>
    <submittedName>
        <fullName evidence="3">Uncharacterized protein</fullName>
    </submittedName>
</protein>
<sequence length="58" mass="6010">MGHDEQALREAGVGNHDVAVVAIGEELEANILCWRPGPSSGDAHSITSSGAAWAPRKS</sequence>
<feature type="region of interest" description="Disordered" evidence="1">
    <location>
        <begin position="36"/>
        <end position="58"/>
    </location>
</feature>
<keyword evidence="4" id="KW-1185">Reference proteome</keyword>
<name>A0ABZ0SDV7_9GAMM</name>
<proteinExistence type="predicted"/>
<dbReference type="EMBL" id="CP121472">
    <property type="protein sequence ID" value="WPL17526.1"/>
    <property type="molecule type" value="Genomic_DNA"/>
</dbReference>
<evidence type="ECO:0000313" key="4">
    <source>
        <dbReference type="Proteomes" id="UP001432180"/>
    </source>
</evidence>
<accession>A0ABZ0SDV7</accession>
<evidence type="ECO:0000313" key="2">
    <source>
        <dbReference type="EMBL" id="WPL17526.1"/>
    </source>
</evidence>
<organism evidence="3 4">
    <name type="scientific">Thiorhodovibrio winogradskyi</name>
    <dbReference type="NCBI Taxonomy" id="77007"/>
    <lineage>
        <taxon>Bacteria</taxon>
        <taxon>Pseudomonadati</taxon>
        <taxon>Pseudomonadota</taxon>
        <taxon>Gammaproteobacteria</taxon>
        <taxon>Chromatiales</taxon>
        <taxon>Chromatiaceae</taxon>
        <taxon>Thiorhodovibrio</taxon>
    </lineage>
</organism>
<reference evidence="3 4" key="1">
    <citation type="journal article" date="2023" name="Microorganisms">
        <title>Thiorhodovibrio frisius and Trv. litoralis spp. nov., Two Novel Members from a Clade of Fastidious Purple Sulfur Bacteria That Exhibit Unique Red-Shifted Light-Harvesting Capabilities.</title>
        <authorList>
            <person name="Methner A."/>
            <person name="Kuzyk S.B."/>
            <person name="Petersen J."/>
            <person name="Bauer S."/>
            <person name="Brinkmann H."/>
            <person name="Sichau K."/>
            <person name="Wanner G."/>
            <person name="Wolf J."/>
            <person name="Neumann-Schaal M."/>
            <person name="Henke P."/>
            <person name="Tank M."/>
            <person name="Sproer C."/>
            <person name="Bunk B."/>
            <person name="Overmann J."/>
        </authorList>
    </citation>
    <scope>NUCLEOTIDE SEQUENCE [LARGE SCALE GENOMIC DNA]</scope>
    <source>
        <strain evidence="3 4">DSM 6702</strain>
    </source>
</reference>